<dbReference type="GO" id="GO:0005666">
    <property type="term" value="C:RNA polymerase III complex"/>
    <property type="evidence" value="ECO:0007669"/>
    <property type="project" value="TreeGrafter"/>
</dbReference>
<dbReference type="Proteomes" id="UP000283530">
    <property type="component" value="Unassembled WGS sequence"/>
</dbReference>
<evidence type="ECO:0000256" key="4">
    <source>
        <dbReference type="SAM" id="MobiDB-lite"/>
    </source>
</evidence>
<name>A0A443NI85_9MAGN</name>
<keyword evidence="6" id="KW-1185">Reference proteome</keyword>
<evidence type="ECO:0000256" key="3">
    <source>
        <dbReference type="ARBA" id="ARBA00023242"/>
    </source>
</evidence>
<evidence type="ECO:0000256" key="2">
    <source>
        <dbReference type="ARBA" id="ARBA00008352"/>
    </source>
</evidence>
<keyword evidence="5" id="KW-0240">DNA-directed RNA polymerase</keyword>
<proteinExistence type="inferred from homology"/>
<dbReference type="AlphaFoldDB" id="A0A443NI85"/>
<reference evidence="5 6" key="1">
    <citation type="journal article" date="2019" name="Nat. Plants">
        <title>Stout camphor tree genome fills gaps in understanding of flowering plant genome evolution.</title>
        <authorList>
            <person name="Chaw S.M."/>
            <person name="Liu Y.C."/>
            <person name="Wu Y.W."/>
            <person name="Wang H.Y."/>
            <person name="Lin C.I."/>
            <person name="Wu C.S."/>
            <person name="Ke H.M."/>
            <person name="Chang L.Y."/>
            <person name="Hsu C.Y."/>
            <person name="Yang H.T."/>
            <person name="Sudianto E."/>
            <person name="Hsu M.H."/>
            <person name="Wu K.P."/>
            <person name="Wang L.N."/>
            <person name="Leebens-Mack J.H."/>
            <person name="Tsai I.J."/>
        </authorList>
    </citation>
    <scope>NUCLEOTIDE SEQUENCE [LARGE SCALE GENOMIC DNA]</scope>
    <source>
        <strain evidence="6">cv. Chaw 1501</strain>
        <tissue evidence="5">Young leaves</tissue>
    </source>
</reference>
<protein>
    <submittedName>
        <fullName evidence="5">DNA-directed RNA polymerase III subunit rpc31-like protein</fullName>
    </submittedName>
</protein>
<evidence type="ECO:0000256" key="1">
    <source>
        <dbReference type="ARBA" id="ARBA00004123"/>
    </source>
</evidence>
<feature type="compositionally biased region" description="Basic and acidic residues" evidence="4">
    <location>
        <begin position="123"/>
        <end position="165"/>
    </location>
</feature>
<comment type="subcellular location">
    <subcellularLocation>
        <location evidence="1">Nucleus</location>
    </subcellularLocation>
</comment>
<dbReference type="PANTHER" id="PTHR15367">
    <property type="entry name" value="DNA-DIRECTED RNA POLYMERASE III"/>
    <property type="match status" value="1"/>
</dbReference>
<keyword evidence="5" id="KW-0804">Transcription</keyword>
<gene>
    <name evidence="5" type="ORF">CKAN_00675000</name>
</gene>
<organism evidence="5 6">
    <name type="scientific">Cinnamomum micranthum f. kanehirae</name>
    <dbReference type="NCBI Taxonomy" id="337451"/>
    <lineage>
        <taxon>Eukaryota</taxon>
        <taxon>Viridiplantae</taxon>
        <taxon>Streptophyta</taxon>
        <taxon>Embryophyta</taxon>
        <taxon>Tracheophyta</taxon>
        <taxon>Spermatophyta</taxon>
        <taxon>Magnoliopsida</taxon>
        <taxon>Magnoliidae</taxon>
        <taxon>Laurales</taxon>
        <taxon>Lauraceae</taxon>
        <taxon>Cinnamomum</taxon>
    </lineage>
</organism>
<keyword evidence="3" id="KW-0539">Nucleus</keyword>
<feature type="region of interest" description="Disordered" evidence="4">
    <location>
        <begin position="122"/>
        <end position="218"/>
    </location>
</feature>
<evidence type="ECO:0000313" key="6">
    <source>
        <dbReference type="Proteomes" id="UP000283530"/>
    </source>
</evidence>
<dbReference type="EMBL" id="QPKB01000002">
    <property type="protein sequence ID" value="RWR78227.1"/>
    <property type="molecule type" value="Genomic_DNA"/>
</dbReference>
<feature type="compositionally biased region" description="Acidic residues" evidence="4">
    <location>
        <begin position="166"/>
        <end position="218"/>
    </location>
</feature>
<dbReference type="PANTHER" id="PTHR15367:SF2">
    <property type="entry name" value="DNA-DIRECTED RNA POLYMERASE III SUBUNIT"/>
    <property type="match status" value="1"/>
</dbReference>
<evidence type="ECO:0000313" key="5">
    <source>
        <dbReference type="EMBL" id="RWR78227.1"/>
    </source>
</evidence>
<comment type="similarity">
    <text evidence="2">Belongs to the eukaryotic RPC7 RNA polymerase subunit family.</text>
</comment>
<sequence length="218" mass="25143">MAWRGRGRGRGGGRGGFGGFGGFGFRRAKQEPFVLFPEDVVLPEHWYVKPDDPLITKKLALQRFYGASVYHIKGKDIKSMLDNQVAEVERYSDRNKSDGQINHDSLSDFVKLSSSYLPPELFEGTKMERQPKKKVRWDPDSELQKLDKYEKLEGKVQGQEKKEEKEKEEDEDENEGVVSEEEEEEESDDGDYNQNLDFDDDEDDLNMEEDDDGPAYDD</sequence>
<dbReference type="GO" id="GO:0006383">
    <property type="term" value="P:transcription by RNA polymerase III"/>
    <property type="evidence" value="ECO:0007669"/>
    <property type="project" value="InterPro"/>
</dbReference>
<accession>A0A443NI85</accession>
<comment type="caution">
    <text evidence="5">The sequence shown here is derived from an EMBL/GenBank/DDBJ whole genome shotgun (WGS) entry which is preliminary data.</text>
</comment>
<dbReference type="OrthoDB" id="2018787at2759"/>
<dbReference type="InterPro" id="IPR024661">
    <property type="entry name" value="RNA_pol_III_Rpc31"/>
</dbReference>